<gene>
    <name evidence="1" type="ORF">GBG19_04980</name>
</gene>
<accession>A0A6L4WU28</accession>
<evidence type="ECO:0008006" key="3">
    <source>
        <dbReference type="Google" id="ProtNLM"/>
    </source>
</evidence>
<protein>
    <recommendedName>
        <fullName evidence="3">Cas6b C-terminal domain-containing protein</fullName>
    </recommendedName>
</protein>
<organism evidence="1 2">
    <name type="scientific">Poseidonibacter ostreae</name>
    <dbReference type="NCBI Taxonomy" id="2654171"/>
    <lineage>
        <taxon>Bacteria</taxon>
        <taxon>Pseudomonadati</taxon>
        <taxon>Campylobacterota</taxon>
        <taxon>Epsilonproteobacteria</taxon>
        <taxon>Campylobacterales</taxon>
        <taxon>Arcobacteraceae</taxon>
        <taxon>Poseidonibacter</taxon>
    </lineage>
</organism>
<dbReference type="RefSeq" id="WP_193315826.1">
    <property type="nucleotide sequence ID" value="NZ_WFKK01000010.1"/>
</dbReference>
<name>A0A6L4WU28_9BACT</name>
<reference evidence="1 2" key="1">
    <citation type="submission" date="2019-10" db="EMBL/GenBank/DDBJ databases">
        <title>Poseidonibacter ostreae sp. nov., isolated from the gut of the Ostrea denselamellosa.</title>
        <authorList>
            <person name="Choi A."/>
        </authorList>
    </citation>
    <scope>NUCLEOTIDE SEQUENCE [LARGE SCALE GENOMIC DNA]</scope>
    <source>
        <strain evidence="1 2">SJOD-M-33</strain>
    </source>
</reference>
<evidence type="ECO:0000313" key="1">
    <source>
        <dbReference type="EMBL" id="KAB7889737.1"/>
    </source>
</evidence>
<sequence>MYCLHIDVNEKLQKVTSSDVRRFILALTDDFEDELKSKINFHISDKDFLSNTQRKIPYLLFAKPTGNSLSLFAYGEIGLAVLEKIKEIFSDSFYLKKQKFTLKKLIINEPESIMPKSFAKEIHYKTKTPIMLFRNNRRKVFDGILHHNEDLVKRDIEFQKAINDLIVKNLRYQLKTLVKDKEFSFLNDIKLNWQEFKIIKIQNRDSFEPVVVGEFSTPWELPRFIGQRIGDGFGEIIKLNSI</sequence>
<dbReference type="AlphaFoldDB" id="A0A6L4WU28"/>
<dbReference type="EMBL" id="WFKK01000010">
    <property type="protein sequence ID" value="KAB7889737.1"/>
    <property type="molecule type" value="Genomic_DNA"/>
</dbReference>
<evidence type="ECO:0000313" key="2">
    <source>
        <dbReference type="Proteomes" id="UP000472839"/>
    </source>
</evidence>
<comment type="caution">
    <text evidence="1">The sequence shown here is derived from an EMBL/GenBank/DDBJ whole genome shotgun (WGS) entry which is preliminary data.</text>
</comment>
<proteinExistence type="predicted"/>
<dbReference type="Proteomes" id="UP000472839">
    <property type="component" value="Unassembled WGS sequence"/>
</dbReference>